<accession>A0A914UVL1</accession>
<dbReference type="Proteomes" id="UP000887566">
    <property type="component" value="Unplaced"/>
</dbReference>
<dbReference type="WBParaSite" id="PSAMB.scaffold12978size2488.g35251.t1">
    <property type="protein sequence ID" value="PSAMB.scaffold12978size2488.g35251.t1"/>
    <property type="gene ID" value="PSAMB.scaffold12978size2488.g35251"/>
</dbReference>
<feature type="region of interest" description="Disordered" evidence="1">
    <location>
        <begin position="1"/>
        <end position="26"/>
    </location>
</feature>
<sequence length="26" mass="2876">MPIARTIPTRQRPPKKIGDVKSSDLA</sequence>
<dbReference type="AlphaFoldDB" id="A0A914UVL1"/>
<proteinExistence type="predicted"/>
<name>A0A914UVL1_9BILA</name>
<keyword evidence="2" id="KW-1185">Reference proteome</keyword>
<evidence type="ECO:0000313" key="3">
    <source>
        <dbReference type="WBParaSite" id="PSAMB.scaffold12978size2488.g35251.t1"/>
    </source>
</evidence>
<evidence type="ECO:0000256" key="1">
    <source>
        <dbReference type="SAM" id="MobiDB-lite"/>
    </source>
</evidence>
<organism evidence="2 3">
    <name type="scientific">Plectus sambesii</name>
    <dbReference type="NCBI Taxonomy" id="2011161"/>
    <lineage>
        <taxon>Eukaryota</taxon>
        <taxon>Metazoa</taxon>
        <taxon>Ecdysozoa</taxon>
        <taxon>Nematoda</taxon>
        <taxon>Chromadorea</taxon>
        <taxon>Plectida</taxon>
        <taxon>Plectina</taxon>
        <taxon>Plectoidea</taxon>
        <taxon>Plectidae</taxon>
        <taxon>Plectus</taxon>
    </lineage>
</organism>
<protein>
    <submittedName>
        <fullName evidence="3">Uncharacterized protein</fullName>
    </submittedName>
</protein>
<reference evidence="3" key="1">
    <citation type="submission" date="2022-11" db="UniProtKB">
        <authorList>
            <consortium name="WormBaseParasite"/>
        </authorList>
    </citation>
    <scope>IDENTIFICATION</scope>
</reference>
<feature type="compositionally biased region" description="Basic and acidic residues" evidence="1">
    <location>
        <begin position="16"/>
        <end position="26"/>
    </location>
</feature>
<evidence type="ECO:0000313" key="2">
    <source>
        <dbReference type="Proteomes" id="UP000887566"/>
    </source>
</evidence>